<dbReference type="Gene3D" id="3.40.30.10">
    <property type="entry name" value="Glutaredoxin"/>
    <property type="match status" value="1"/>
</dbReference>
<dbReference type="EMBL" id="CP098755">
    <property type="protein sequence ID" value="USG66911.1"/>
    <property type="molecule type" value="Genomic_DNA"/>
</dbReference>
<protein>
    <submittedName>
        <fullName evidence="1">Glutaredoxin</fullName>
    </submittedName>
</protein>
<dbReference type="SUPFAM" id="SSF52833">
    <property type="entry name" value="Thioredoxin-like"/>
    <property type="match status" value="1"/>
</dbReference>
<dbReference type="InterPro" id="IPR036249">
    <property type="entry name" value="Thioredoxin-like_sf"/>
</dbReference>
<accession>A0ABY4WQL9</accession>
<evidence type="ECO:0000313" key="2">
    <source>
        <dbReference type="Proteomes" id="UP001056500"/>
    </source>
</evidence>
<evidence type="ECO:0000313" key="1">
    <source>
        <dbReference type="EMBL" id="USG66911.1"/>
    </source>
</evidence>
<gene>
    <name evidence="1" type="ORF">NDK47_06335</name>
</gene>
<reference evidence="1" key="1">
    <citation type="submission" date="2022-06" db="EMBL/GenBank/DDBJ databases">
        <title>Genome sequencing of Brevibacillus sp. BB3-R1.</title>
        <authorList>
            <person name="Heo J."/>
            <person name="Lee D."/>
            <person name="Won M."/>
            <person name="Han B.-H."/>
            <person name="Hong S.-B."/>
            <person name="Kwon S.-W."/>
        </authorList>
    </citation>
    <scope>NUCLEOTIDE SEQUENCE</scope>
    <source>
        <strain evidence="1">BB3-R1</strain>
    </source>
</reference>
<proteinExistence type="predicted"/>
<dbReference type="Proteomes" id="UP001056500">
    <property type="component" value="Chromosome"/>
</dbReference>
<dbReference type="RefSeq" id="WP_251874016.1">
    <property type="nucleotide sequence ID" value="NZ_CP098755.1"/>
</dbReference>
<organism evidence="1 2">
    <name type="scientific">Brevibacillus ruminantium</name>
    <dbReference type="NCBI Taxonomy" id="2950604"/>
    <lineage>
        <taxon>Bacteria</taxon>
        <taxon>Bacillati</taxon>
        <taxon>Bacillota</taxon>
        <taxon>Bacilli</taxon>
        <taxon>Bacillales</taxon>
        <taxon>Paenibacillaceae</taxon>
        <taxon>Brevibacillus</taxon>
    </lineage>
</organism>
<sequence length="92" mass="10517">MYRMAKIEVYSMGSERCQTLIEQANQLACSKCSIVVHDMRKEQASPESENKAKEFGLTSFPAVVMNGKAYQEEGLRNLLKSFQRRDSKHRAT</sequence>
<name>A0ABY4WQL9_9BACL</name>
<keyword evidence="2" id="KW-1185">Reference proteome</keyword>